<reference evidence="2" key="1">
    <citation type="journal article" date="2021" name="Nat. Commun.">
        <title>Genetic determinants of endophytism in the Arabidopsis root mycobiome.</title>
        <authorList>
            <person name="Mesny F."/>
            <person name="Miyauchi S."/>
            <person name="Thiergart T."/>
            <person name="Pickel B."/>
            <person name="Atanasova L."/>
            <person name="Karlsson M."/>
            <person name="Huettel B."/>
            <person name="Barry K.W."/>
            <person name="Haridas S."/>
            <person name="Chen C."/>
            <person name="Bauer D."/>
            <person name="Andreopoulos W."/>
            <person name="Pangilinan J."/>
            <person name="LaButti K."/>
            <person name="Riley R."/>
            <person name="Lipzen A."/>
            <person name="Clum A."/>
            <person name="Drula E."/>
            <person name="Henrissat B."/>
            <person name="Kohler A."/>
            <person name="Grigoriev I.V."/>
            <person name="Martin F.M."/>
            <person name="Hacquard S."/>
        </authorList>
    </citation>
    <scope>NUCLEOTIDE SEQUENCE</scope>
    <source>
        <strain evidence="2">MPI-CAGE-CH-0243</strain>
    </source>
</reference>
<accession>A0A9P9IM05</accession>
<evidence type="ECO:0000313" key="2">
    <source>
        <dbReference type="EMBL" id="KAH7125402.1"/>
    </source>
</evidence>
<dbReference type="AlphaFoldDB" id="A0A9P9IM05"/>
<evidence type="ECO:0000313" key="3">
    <source>
        <dbReference type="Proteomes" id="UP000700596"/>
    </source>
</evidence>
<feature type="signal peptide" evidence="1">
    <location>
        <begin position="1"/>
        <end position="24"/>
    </location>
</feature>
<organism evidence="2 3">
    <name type="scientific">Dendryphion nanum</name>
    <dbReference type="NCBI Taxonomy" id="256645"/>
    <lineage>
        <taxon>Eukaryota</taxon>
        <taxon>Fungi</taxon>
        <taxon>Dikarya</taxon>
        <taxon>Ascomycota</taxon>
        <taxon>Pezizomycotina</taxon>
        <taxon>Dothideomycetes</taxon>
        <taxon>Pleosporomycetidae</taxon>
        <taxon>Pleosporales</taxon>
        <taxon>Torulaceae</taxon>
        <taxon>Dendryphion</taxon>
    </lineage>
</organism>
<keyword evidence="3" id="KW-1185">Reference proteome</keyword>
<sequence length="162" mass="17602">MLPHLPNSLLAFLVLALPGTLSYASPSPALVSEEYIHLIPRHTLFLRQSNDLQTFSGQLGGIRASPIISSGDDRRPFQVEGDTFTDFNTAAQRSCDRQANSCSQSANEQGNGQFKVGDCDRQKQECNNAQNNAPVKDFQTGVASTNIGPDPDFPDFDLICDA</sequence>
<dbReference type="EMBL" id="JAGMWT010000007">
    <property type="protein sequence ID" value="KAH7125402.1"/>
    <property type="molecule type" value="Genomic_DNA"/>
</dbReference>
<name>A0A9P9IM05_9PLEO</name>
<protein>
    <submittedName>
        <fullName evidence="2">Uncharacterized protein</fullName>
    </submittedName>
</protein>
<keyword evidence="1" id="KW-0732">Signal</keyword>
<proteinExistence type="predicted"/>
<comment type="caution">
    <text evidence="2">The sequence shown here is derived from an EMBL/GenBank/DDBJ whole genome shotgun (WGS) entry which is preliminary data.</text>
</comment>
<gene>
    <name evidence="2" type="ORF">B0J11DRAFT_579952</name>
</gene>
<dbReference type="Proteomes" id="UP000700596">
    <property type="component" value="Unassembled WGS sequence"/>
</dbReference>
<dbReference type="OrthoDB" id="2507450at2759"/>
<evidence type="ECO:0000256" key="1">
    <source>
        <dbReference type="SAM" id="SignalP"/>
    </source>
</evidence>
<feature type="chain" id="PRO_5040461743" evidence="1">
    <location>
        <begin position="25"/>
        <end position="162"/>
    </location>
</feature>